<comment type="caution">
    <text evidence="1">The sequence shown here is derived from an EMBL/GenBank/DDBJ whole genome shotgun (WGS) entry which is preliminary data.</text>
</comment>
<feature type="non-terminal residue" evidence="1">
    <location>
        <position position="1"/>
    </location>
</feature>
<gene>
    <name evidence="1" type="ORF">ADUPG1_004740</name>
</gene>
<accession>A0ABQ5K6Z0</accession>
<keyword evidence="2" id="KW-1185">Reference proteome</keyword>
<evidence type="ECO:0000313" key="2">
    <source>
        <dbReference type="Proteomes" id="UP001057375"/>
    </source>
</evidence>
<sequence>SDDLPLNRVYSDAQLEFYPRSGMTIQPENSVSGTSLEKGHVSFSAAFLFSFPLA</sequence>
<name>A0ABQ5K6Z0_9EUKA</name>
<dbReference type="Proteomes" id="UP001057375">
    <property type="component" value="Unassembled WGS sequence"/>
</dbReference>
<reference evidence="1" key="1">
    <citation type="submission" date="2022-03" db="EMBL/GenBank/DDBJ databases">
        <title>Draft genome sequence of Aduncisulcus paluster, a free-living microaerophilic Fornicata.</title>
        <authorList>
            <person name="Yuyama I."/>
            <person name="Kume K."/>
            <person name="Tamura T."/>
            <person name="Inagaki Y."/>
            <person name="Hashimoto T."/>
        </authorList>
    </citation>
    <scope>NUCLEOTIDE SEQUENCE</scope>
    <source>
        <strain evidence="1">NY0171</strain>
    </source>
</reference>
<evidence type="ECO:0000313" key="1">
    <source>
        <dbReference type="EMBL" id="GKT27188.1"/>
    </source>
</evidence>
<organism evidence="1 2">
    <name type="scientific">Aduncisulcus paluster</name>
    <dbReference type="NCBI Taxonomy" id="2918883"/>
    <lineage>
        <taxon>Eukaryota</taxon>
        <taxon>Metamonada</taxon>
        <taxon>Carpediemonas-like organisms</taxon>
        <taxon>Aduncisulcus</taxon>
    </lineage>
</organism>
<proteinExistence type="predicted"/>
<protein>
    <submittedName>
        <fullName evidence="1">Uncharacterized protein</fullName>
    </submittedName>
</protein>
<dbReference type="EMBL" id="BQXS01007334">
    <property type="protein sequence ID" value="GKT27188.1"/>
    <property type="molecule type" value="Genomic_DNA"/>
</dbReference>